<protein>
    <submittedName>
        <fullName evidence="1">Uncharacterized protein</fullName>
    </submittedName>
</protein>
<comment type="caution">
    <text evidence="1">The sequence shown here is derived from an EMBL/GenBank/DDBJ whole genome shotgun (WGS) entry which is preliminary data.</text>
</comment>
<name>J9FTW2_9ZZZZ</name>
<feature type="non-terminal residue" evidence="1">
    <location>
        <position position="38"/>
    </location>
</feature>
<sequence length="38" mass="4534">MEDKQITKNQLRSILEDGLRMLQMSEATIERRMLDLRA</sequence>
<gene>
    <name evidence="1" type="ORF">EVA_21080</name>
</gene>
<dbReference type="EMBL" id="AMCI01008590">
    <property type="protein sequence ID" value="EJW90814.1"/>
    <property type="molecule type" value="Genomic_DNA"/>
</dbReference>
<proteinExistence type="predicted"/>
<dbReference type="AlphaFoldDB" id="J9FTW2"/>
<accession>J9FTW2</accession>
<reference evidence="1" key="1">
    <citation type="journal article" date="2012" name="PLoS ONE">
        <title>Gene sets for utilization of primary and secondary nutrition supplies in the distal gut of endangered iberian lynx.</title>
        <authorList>
            <person name="Alcaide M."/>
            <person name="Messina E."/>
            <person name="Richter M."/>
            <person name="Bargiela R."/>
            <person name="Peplies J."/>
            <person name="Huws S.A."/>
            <person name="Newbold C.J."/>
            <person name="Golyshin P.N."/>
            <person name="Simon M.A."/>
            <person name="Lopez G."/>
            <person name="Yakimov M.M."/>
            <person name="Ferrer M."/>
        </authorList>
    </citation>
    <scope>NUCLEOTIDE SEQUENCE</scope>
</reference>
<organism evidence="1">
    <name type="scientific">gut metagenome</name>
    <dbReference type="NCBI Taxonomy" id="749906"/>
    <lineage>
        <taxon>unclassified sequences</taxon>
        <taxon>metagenomes</taxon>
        <taxon>organismal metagenomes</taxon>
    </lineage>
</organism>
<evidence type="ECO:0000313" key="1">
    <source>
        <dbReference type="EMBL" id="EJW90814.1"/>
    </source>
</evidence>